<proteinExistence type="predicted"/>
<dbReference type="GO" id="GO:0005886">
    <property type="term" value="C:plasma membrane"/>
    <property type="evidence" value="ECO:0007669"/>
    <property type="project" value="UniProtKB-SubCell"/>
</dbReference>
<dbReference type="Pfam" id="PF12679">
    <property type="entry name" value="ABC2_membrane_2"/>
    <property type="match status" value="1"/>
</dbReference>
<feature type="transmembrane region" description="Helical" evidence="1">
    <location>
        <begin position="71"/>
        <end position="96"/>
    </location>
</feature>
<keyword evidence="1" id="KW-1133">Transmembrane helix</keyword>
<name>A0A921I185_9FIRM</name>
<evidence type="ECO:0000313" key="3">
    <source>
        <dbReference type="Proteomes" id="UP000769156"/>
    </source>
</evidence>
<dbReference type="AlphaFoldDB" id="A0A921I185"/>
<keyword evidence="1" id="KW-0472">Membrane</keyword>
<dbReference type="Proteomes" id="UP000769156">
    <property type="component" value="Unassembled WGS sequence"/>
</dbReference>
<evidence type="ECO:0000256" key="1">
    <source>
        <dbReference type="SAM" id="Phobius"/>
    </source>
</evidence>
<evidence type="ECO:0000313" key="2">
    <source>
        <dbReference type="EMBL" id="HJF93932.1"/>
    </source>
</evidence>
<reference evidence="2" key="1">
    <citation type="journal article" date="2021" name="PeerJ">
        <title>Extensive microbial diversity within the chicken gut microbiome revealed by metagenomics and culture.</title>
        <authorList>
            <person name="Gilroy R."/>
            <person name="Ravi A."/>
            <person name="Getino M."/>
            <person name="Pursley I."/>
            <person name="Horton D.L."/>
            <person name="Alikhan N.F."/>
            <person name="Baker D."/>
            <person name="Gharbi K."/>
            <person name="Hall N."/>
            <person name="Watson M."/>
            <person name="Adriaenssens E.M."/>
            <person name="Foster-Nyarko E."/>
            <person name="Jarju S."/>
            <person name="Secka A."/>
            <person name="Antonio M."/>
            <person name="Oren A."/>
            <person name="Chaudhuri R.R."/>
            <person name="La Ragione R."/>
            <person name="Hildebrand F."/>
            <person name="Pallen M.J."/>
        </authorList>
    </citation>
    <scope>NUCLEOTIDE SEQUENCE</scope>
    <source>
        <strain evidence="2">ChiSjej5B23-16112</strain>
    </source>
</reference>
<keyword evidence="1" id="KW-0812">Transmembrane</keyword>
<sequence>MNIFGHELKRSLRSTLIWGLIIGGTIMLCVFLFPELKKELGDMVDAMSDLGGFGAAFGMDRLNYGDITGFYGIYAGSMLGIGGIFYAAILGTGLLAKEEKDHTADFLLTHPVTRTSVFWQKAAAMAVQILLMNLAVILLAWISIRWIGESPDWEGLCLFHLAQVLMQLEIGGICLGISAFLRRGSISTGIGVAAFLYFLGLLGNITEKAEAVKYITPYAYADAAKILPECALDGTLILLGLCYGGAGILAGWLWYRRKDIR</sequence>
<feature type="transmembrane region" description="Helical" evidence="1">
    <location>
        <begin position="236"/>
        <end position="255"/>
    </location>
</feature>
<feature type="transmembrane region" description="Helical" evidence="1">
    <location>
        <begin position="164"/>
        <end position="181"/>
    </location>
</feature>
<accession>A0A921I185</accession>
<protein>
    <submittedName>
        <fullName evidence="2">ABC transporter permease</fullName>
    </submittedName>
</protein>
<organism evidence="2 3">
    <name type="scientific">Lachnoclostridium phocaeense</name>
    <dbReference type="NCBI Taxonomy" id="1871021"/>
    <lineage>
        <taxon>Bacteria</taxon>
        <taxon>Bacillati</taxon>
        <taxon>Bacillota</taxon>
        <taxon>Clostridia</taxon>
        <taxon>Lachnospirales</taxon>
        <taxon>Lachnospiraceae</taxon>
    </lineage>
</organism>
<dbReference type="EMBL" id="DYVY01000063">
    <property type="protein sequence ID" value="HJF93932.1"/>
    <property type="molecule type" value="Genomic_DNA"/>
</dbReference>
<gene>
    <name evidence="2" type="ORF">K8V82_03980</name>
</gene>
<dbReference type="GO" id="GO:0140359">
    <property type="term" value="F:ABC-type transporter activity"/>
    <property type="evidence" value="ECO:0007669"/>
    <property type="project" value="InterPro"/>
</dbReference>
<feature type="transmembrane region" description="Helical" evidence="1">
    <location>
        <begin position="122"/>
        <end position="144"/>
    </location>
</feature>
<feature type="transmembrane region" description="Helical" evidence="1">
    <location>
        <begin position="12"/>
        <end position="33"/>
    </location>
</feature>
<reference evidence="2" key="2">
    <citation type="submission" date="2021-09" db="EMBL/GenBank/DDBJ databases">
        <authorList>
            <person name="Gilroy R."/>
        </authorList>
    </citation>
    <scope>NUCLEOTIDE SEQUENCE</scope>
    <source>
        <strain evidence="2">ChiSjej5B23-16112</strain>
    </source>
</reference>
<feature type="transmembrane region" description="Helical" evidence="1">
    <location>
        <begin position="188"/>
        <end position="206"/>
    </location>
</feature>
<comment type="caution">
    <text evidence="2">The sequence shown here is derived from an EMBL/GenBank/DDBJ whole genome shotgun (WGS) entry which is preliminary data.</text>
</comment>